<dbReference type="GO" id="GO:0043565">
    <property type="term" value="F:sequence-specific DNA binding"/>
    <property type="evidence" value="ECO:0007669"/>
    <property type="project" value="TreeGrafter"/>
</dbReference>
<name>K1RDK0_MAGGI</name>
<accession>K1RDK0</accession>
<dbReference type="PROSITE" id="PS50157">
    <property type="entry name" value="ZINC_FINGER_C2H2_2"/>
    <property type="match status" value="4"/>
</dbReference>
<feature type="domain" description="C2H2-type" evidence="7">
    <location>
        <begin position="102"/>
        <end position="129"/>
    </location>
</feature>
<dbReference type="InterPro" id="IPR036236">
    <property type="entry name" value="Znf_C2H2_sf"/>
</dbReference>
<keyword evidence="6" id="KW-0812">Transmembrane</keyword>
<keyword evidence="3" id="KW-0863">Zinc-finger</keyword>
<keyword evidence="8" id="KW-0238">DNA-binding</keyword>
<evidence type="ECO:0000256" key="1">
    <source>
        <dbReference type="ARBA" id="ARBA00022723"/>
    </source>
</evidence>
<dbReference type="SUPFAM" id="SSF57667">
    <property type="entry name" value="beta-beta-alpha zinc fingers"/>
    <property type="match status" value="2"/>
</dbReference>
<feature type="transmembrane region" description="Helical" evidence="6">
    <location>
        <begin position="414"/>
        <end position="439"/>
    </location>
</feature>
<dbReference type="HOGENOM" id="CLU_579023_0_0_1"/>
<dbReference type="PROSITE" id="PS00028">
    <property type="entry name" value="ZINC_FINGER_C2H2_1"/>
    <property type="match status" value="2"/>
</dbReference>
<feature type="region of interest" description="Disordered" evidence="5">
    <location>
        <begin position="123"/>
        <end position="150"/>
    </location>
</feature>
<dbReference type="GO" id="GO:0008270">
    <property type="term" value="F:zinc ion binding"/>
    <property type="evidence" value="ECO:0007669"/>
    <property type="project" value="UniProtKB-KW"/>
</dbReference>
<evidence type="ECO:0000313" key="8">
    <source>
        <dbReference type="EMBL" id="EKC39380.1"/>
    </source>
</evidence>
<dbReference type="EMBL" id="JH818267">
    <property type="protein sequence ID" value="EKC39380.1"/>
    <property type="molecule type" value="Genomic_DNA"/>
</dbReference>
<evidence type="ECO:0000256" key="3">
    <source>
        <dbReference type="ARBA" id="ARBA00022771"/>
    </source>
</evidence>
<keyword evidence="2" id="KW-0677">Repeat</keyword>
<evidence type="ECO:0000256" key="6">
    <source>
        <dbReference type="SAM" id="Phobius"/>
    </source>
</evidence>
<keyword evidence="6" id="KW-0472">Membrane</keyword>
<dbReference type="InParanoid" id="K1RDK0"/>
<dbReference type="PANTHER" id="PTHR24408">
    <property type="entry name" value="ZINC FINGER PROTEIN"/>
    <property type="match status" value="1"/>
</dbReference>
<dbReference type="Gene3D" id="3.30.160.60">
    <property type="entry name" value="Classic Zinc Finger"/>
    <property type="match status" value="2"/>
</dbReference>
<dbReference type="SMART" id="SM00355">
    <property type="entry name" value="ZnF_C2H2"/>
    <property type="match status" value="4"/>
</dbReference>
<gene>
    <name evidence="8" type="ORF">CGI_10018289</name>
</gene>
<dbReference type="Pfam" id="PF00096">
    <property type="entry name" value="zf-C2H2"/>
    <property type="match status" value="2"/>
</dbReference>
<feature type="compositionally biased region" description="Polar residues" evidence="5">
    <location>
        <begin position="127"/>
        <end position="138"/>
    </location>
</feature>
<dbReference type="PANTHER" id="PTHR24408:SF61">
    <property type="entry name" value="E3 SUMO-PROTEIN LIGASE ZNF451"/>
    <property type="match status" value="1"/>
</dbReference>
<sequence>MLSTAFSFHAEEEIMKMSLRDLNTVESVKEWAEKNGLINHPLVVEKLKELKTDRLEIRDEFAVQPGPVVRSSSLQCPDCPKAFKRKNELEVHIKARHEKVAFSCSKCQKSFAYKTNAKRHEAKCNGADQNSELSSEQKSTAEKREKSTEERGKGIKCKKCGHVSANKRELNAHRKFHAEEGKPLREKATGPTCRICSKVFPNRKALYIHQKVDHQTGSGEVGDFPWEATGVPAPWDGDERLKSADMANKKFILSKGETGLVKKSINYPADNLITTTDVVQKVEDIARGGKMAFRMNISVGFILRHIETGEYRYFIPDRNETLFSRPILISTISDGVRVLIIARVLTNMLNLRAYDVDKVMVQFSSLHFDQVLTRPGTKVFLGDRLCTHASTDRQKSDPSTTTAMMETAAIGFNIPWIIVTGISSLAISYSAICVCVVIVRKHCARRKSLQRLSAAMDDISVSEFGYENVKLD</sequence>
<keyword evidence="6" id="KW-1133">Transmembrane helix</keyword>
<protein>
    <submittedName>
        <fullName evidence="8">Zinc finger E-box-binding homeobox 2</fullName>
    </submittedName>
</protein>
<keyword evidence="1" id="KW-0479">Metal-binding</keyword>
<evidence type="ECO:0000256" key="5">
    <source>
        <dbReference type="SAM" id="MobiDB-lite"/>
    </source>
</evidence>
<feature type="domain" description="C2H2-type" evidence="7">
    <location>
        <begin position="191"/>
        <end position="214"/>
    </location>
</feature>
<feature type="compositionally biased region" description="Basic and acidic residues" evidence="5">
    <location>
        <begin position="139"/>
        <end position="150"/>
    </location>
</feature>
<feature type="domain" description="C2H2-type" evidence="7">
    <location>
        <begin position="155"/>
        <end position="182"/>
    </location>
</feature>
<dbReference type="GO" id="GO:0005634">
    <property type="term" value="C:nucleus"/>
    <property type="evidence" value="ECO:0007669"/>
    <property type="project" value="TreeGrafter"/>
</dbReference>
<organism evidence="8">
    <name type="scientific">Magallana gigas</name>
    <name type="common">Pacific oyster</name>
    <name type="synonym">Crassostrea gigas</name>
    <dbReference type="NCBI Taxonomy" id="29159"/>
    <lineage>
        <taxon>Eukaryota</taxon>
        <taxon>Metazoa</taxon>
        <taxon>Spiralia</taxon>
        <taxon>Lophotrochozoa</taxon>
        <taxon>Mollusca</taxon>
        <taxon>Bivalvia</taxon>
        <taxon>Autobranchia</taxon>
        <taxon>Pteriomorphia</taxon>
        <taxon>Ostreida</taxon>
        <taxon>Ostreoidea</taxon>
        <taxon>Ostreidae</taxon>
        <taxon>Magallana</taxon>
    </lineage>
</organism>
<feature type="domain" description="C2H2-type" evidence="7">
    <location>
        <begin position="74"/>
        <end position="97"/>
    </location>
</feature>
<keyword evidence="4" id="KW-0862">Zinc</keyword>
<keyword evidence="8" id="KW-0371">Homeobox</keyword>
<evidence type="ECO:0000259" key="7">
    <source>
        <dbReference type="PROSITE" id="PS50157"/>
    </source>
</evidence>
<dbReference type="GO" id="GO:0000981">
    <property type="term" value="F:DNA-binding transcription factor activity, RNA polymerase II-specific"/>
    <property type="evidence" value="ECO:0007669"/>
    <property type="project" value="TreeGrafter"/>
</dbReference>
<dbReference type="AlphaFoldDB" id="K1RDK0"/>
<dbReference type="InterPro" id="IPR013087">
    <property type="entry name" value="Znf_C2H2_type"/>
</dbReference>
<reference evidence="8" key="1">
    <citation type="journal article" date="2012" name="Nature">
        <title>The oyster genome reveals stress adaptation and complexity of shell formation.</title>
        <authorList>
            <person name="Zhang G."/>
            <person name="Fang X."/>
            <person name="Guo X."/>
            <person name="Li L."/>
            <person name="Luo R."/>
            <person name="Xu F."/>
            <person name="Yang P."/>
            <person name="Zhang L."/>
            <person name="Wang X."/>
            <person name="Qi H."/>
            <person name="Xiong Z."/>
            <person name="Que H."/>
            <person name="Xie Y."/>
            <person name="Holland P.W."/>
            <person name="Paps J."/>
            <person name="Zhu Y."/>
            <person name="Wu F."/>
            <person name="Chen Y."/>
            <person name="Wang J."/>
            <person name="Peng C."/>
            <person name="Meng J."/>
            <person name="Yang L."/>
            <person name="Liu J."/>
            <person name="Wen B."/>
            <person name="Zhang N."/>
            <person name="Huang Z."/>
            <person name="Zhu Q."/>
            <person name="Feng Y."/>
            <person name="Mount A."/>
            <person name="Hedgecock D."/>
            <person name="Xu Z."/>
            <person name="Liu Y."/>
            <person name="Domazet-Loso T."/>
            <person name="Du Y."/>
            <person name="Sun X."/>
            <person name="Zhang S."/>
            <person name="Liu B."/>
            <person name="Cheng P."/>
            <person name="Jiang X."/>
            <person name="Li J."/>
            <person name="Fan D."/>
            <person name="Wang W."/>
            <person name="Fu W."/>
            <person name="Wang T."/>
            <person name="Wang B."/>
            <person name="Zhang J."/>
            <person name="Peng Z."/>
            <person name="Li Y."/>
            <person name="Li N."/>
            <person name="Wang J."/>
            <person name="Chen M."/>
            <person name="He Y."/>
            <person name="Tan F."/>
            <person name="Song X."/>
            <person name="Zheng Q."/>
            <person name="Huang R."/>
            <person name="Yang H."/>
            <person name="Du X."/>
            <person name="Chen L."/>
            <person name="Yang M."/>
            <person name="Gaffney P.M."/>
            <person name="Wang S."/>
            <person name="Luo L."/>
            <person name="She Z."/>
            <person name="Ming Y."/>
            <person name="Huang W."/>
            <person name="Zhang S."/>
            <person name="Huang B."/>
            <person name="Zhang Y."/>
            <person name="Qu T."/>
            <person name="Ni P."/>
            <person name="Miao G."/>
            <person name="Wang J."/>
            <person name="Wang Q."/>
            <person name="Steinberg C.E."/>
            <person name="Wang H."/>
            <person name="Li N."/>
            <person name="Qian L."/>
            <person name="Zhang G."/>
            <person name="Li Y."/>
            <person name="Yang H."/>
            <person name="Liu X."/>
            <person name="Wang J."/>
            <person name="Yin Y."/>
            <person name="Wang J."/>
        </authorList>
    </citation>
    <scope>NUCLEOTIDE SEQUENCE [LARGE SCALE GENOMIC DNA]</scope>
    <source>
        <strain evidence="8">05x7-T-G4-1.051#20</strain>
    </source>
</reference>
<evidence type="ECO:0000256" key="4">
    <source>
        <dbReference type="ARBA" id="ARBA00022833"/>
    </source>
</evidence>
<proteinExistence type="predicted"/>
<evidence type="ECO:0000256" key="2">
    <source>
        <dbReference type="ARBA" id="ARBA00022737"/>
    </source>
</evidence>